<reference evidence="3" key="1">
    <citation type="submission" date="2015-09" db="EMBL/GenBank/DDBJ databases">
        <authorList>
            <person name="Rodrigo-Torres L."/>
            <person name="Arahal D.R."/>
        </authorList>
    </citation>
    <scope>NUCLEOTIDE SEQUENCE [LARGE SCALE GENOMIC DNA]</scope>
    <source>
        <strain evidence="3">CECT 4293</strain>
    </source>
</reference>
<dbReference type="InterPro" id="IPR004843">
    <property type="entry name" value="Calcineurin-like_PHP"/>
</dbReference>
<dbReference type="Gene3D" id="3.60.21.10">
    <property type="match status" value="1"/>
</dbReference>
<evidence type="ECO:0000313" key="2">
    <source>
        <dbReference type="EMBL" id="CUH44931.1"/>
    </source>
</evidence>
<accession>A0A0P1E7J2</accession>
<organism evidence="2 3">
    <name type="scientific">Ruegeria atlantica</name>
    <dbReference type="NCBI Taxonomy" id="81569"/>
    <lineage>
        <taxon>Bacteria</taxon>
        <taxon>Pseudomonadati</taxon>
        <taxon>Pseudomonadota</taxon>
        <taxon>Alphaproteobacteria</taxon>
        <taxon>Rhodobacterales</taxon>
        <taxon>Roseobacteraceae</taxon>
        <taxon>Ruegeria</taxon>
    </lineage>
</organism>
<dbReference type="AlphaFoldDB" id="A0A0P1E7J2"/>
<gene>
    <name evidence="2" type="ORF">RUM4293_03840</name>
</gene>
<feature type="domain" description="Calcineurin-like phosphoesterase" evidence="1">
    <location>
        <begin position="4"/>
        <end position="205"/>
    </location>
</feature>
<name>A0A0P1E7J2_9RHOB</name>
<dbReference type="EMBL" id="CYPS01000058">
    <property type="protein sequence ID" value="CUH44931.1"/>
    <property type="molecule type" value="Genomic_DNA"/>
</dbReference>
<dbReference type="GO" id="GO:0005737">
    <property type="term" value="C:cytoplasm"/>
    <property type="evidence" value="ECO:0007669"/>
    <property type="project" value="TreeGrafter"/>
</dbReference>
<dbReference type="Proteomes" id="UP000050786">
    <property type="component" value="Unassembled WGS sequence"/>
</dbReference>
<sequence>MSDPVYAIGDIHGQLGMLEDALDRIERDGGPDAKIVFLGDYTDRGAQSCGVLDLLVRGNADGKNWIFLRGNHDQMCTMFLEDYPRNDARLLVGYHWLHPRIGGIETLRSYGVETTNVDRFYQVHAKAKESVPQAHIDFLTGLKPFHQDGALLFVHAGIRPGVKLDQQDHDDLIWIREEFLNHKDPYPWLVVHGHSHVAAPEHHGNRINLDTGAGYGHALTAAVFEGTKCWVLDVGGRRLVTH</sequence>
<dbReference type="PANTHER" id="PTHR42850:SF4">
    <property type="entry name" value="ZINC-DEPENDENT ENDOPOLYPHOSPHATASE"/>
    <property type="match status" value="1"/>
</dbReference>
<dbReference type="InterPro" id="IPR050126">
    <property type="entry name" value="Ap4A_hydrolase"/>
</dbReference>
<evidence type="ECO:0000259" key="1">
    <source>
        <dbReference type="Pfam" id="PF00149"/>
    </source>
</evidence>
<dbReference type="InterPro" id="IPR029052">
    <property type="entry name" value="Metallo-depent_PP-like"/>
</dbReference>
<proteinExistence type="predicted"/>
<dbReference type="GO" id="GO:0008803">
    <property type="term" value="F:bis(5'-nucleosyl)-tetraphosphatase (symmetrical) activity"/>
    <property type="evidence" value="ECO:0007669"/>
    <property type="project" value="TreeGrafter"/>
</dbReference>
<dbReference type="Pfam" id="PF00149">
    <property type="entry name" value="Metallophos"/>
    <property type="match status" value="1"/>
</dbReference>
<keyword evidence="3" id="KW-1185">Reference proteome</keyword>
<dbReference type="CDD" id="cd00144">
    <property type="entry name" value="MPP_PPP_family"/>
    <property type="match status" value="1"/>
</dbReference>
<dbReference type="GO" id="GO:0016791">
    <property type="term" value="F:phosphatase activity"/>
    <property type="evidence" value="ECO:0007669"/>
    <property type="project" value="TreeGrafter"/>
</dbReference>
<dbReference type="RefSeq" id="WP_058274888.1">
    <property type="nucleotide sequence ID" value="NZ_CYPS01000058.1"/>
</dbReference>
<dbReference type="PANTHER" id="PTHR42850">
    <property type="entry name" value="METALLOPHOSPHOESTERASE"/>
    <property type="match status" value="1"/>
</dbReference>
<dbReference type="SUPFAM" id="SSF56300">
    <property type="entry name" value="Metallo-dependent phosphatases"/>
    <property type="match status" value="1"/>
</dbReference>
<protein>
    <recommendedName>
        <fullName evidence="1">Calcineurin-like phosphoesterase domain-containing protein</fullName>
    </recommendedName>
</protein>
<evidence type="ECO:0000313" key="3">
    <source>
        <dbReference type="Proteomes" id="UP000050786"/>
    </source>
</evidence>
<dbReference type="GO" id="GO:0110154">
    <property type="term" value="P:RNA decapping"/>
    <property type="evidence" value="ECO:0007669"/>
    <property type="project" value="TreeGrafter"/>
</dbReference>